<name>A0ABX5WN50_9GAMM</name>
<feature type="transmembrane region" description="Helical" evidence="5">
    <location>
        <begin position="79"/>
        <end position="100"/>
    </location>
</feature>
<feature type="transmembrane region" description="Helical" evidence="5">
    <location>
        <begin position="51"/>
        <end position="72"/>
    </location>
</feature>
<evidence type="ECO:0000313" key="6">
    <source>
        <dbReference type="EMBL" id="QDF76002.1"/>
    </source>
</evidence>
<evidence type="ECO:0000256" key="5">
    <source>
        <dbReference type="SAM" id="Phobius"/>
    </source>
</evidence>
<keyword evidence="4 5" id="KW-0472">Membrane</keyword>
<evidence type="ECO:0000256" key="2">
    <source>
        <dbReference type="ARBA" id="ARBA00022692"/>
    </source>
</evidence>
<feature type="transmembrane region" description="Helical" evidence="5">
    <location>
        <begin position="112"/>
        <end position="131"/>
    </location>
</feature>
<dbReference type="Proteomes" id="UP000318758">
    <property type="component" value="Chromosome"/>
</dbReference>
<feature type="transmembrane region" description="Helical" evidence="5">
    <location>
        <begin position="12"/>
        <end position="31"/>
    </location>
</feature>
<keyword evidence="3 5" id="KW-1133">Transmembrane helix</keyword>
<dbReference type="EMBL" id="CP041153">
    <property type="protein sequence ID" value="QDF76002.1"/>
    <property type="molecule type" value="Genomic_DNA"/>
</dbReference>
<proteinExistence type="predicted"/>
<evidence type="ECO:0000256" key="3">
    <source>
        <dbReference type="ARBA" id="ARBA00022989"/>
    </source>
</evidence>
<sequence>MNSHSIDERFASAGIIVGRIMLALYFLVPGIMKFVSWDMHVALMERHQMVLIPLLLASAGVSQIVAGICLILNRYTSVIASLLAMMVLLINVTLHDFWHFEGLEAAHEMQNFIKNLGIFAGLLVLAGHSHLKHLGNNGFR</sequence>
<reference evidence="6 7" key="1">
    <citation type="submission" date="2019-06" db="EMBL/GenBank/DDBJ databases">
        <title>Complete genome of Shewanella marisflavi ECSMB14101, a mussel settlement-inducing bacterium isolated from East China Sea.</title>
        <authorList>
            <person name="Yang J."/>
            <person name="Liang X."/>
            <person name="Chang R."/>
            <person name="Peng L."/>
        </authorList>
    </citation>
    <scope>NUCLEOTIDE SEQUENCE [LARGE SCALE GENOMIC DNA]</scope>
    <source>
        <strain evidence="6 7">ECSMB14101</strain>
    </source>
</reference>
<accession>A0ABX5WN50</accession>
<evidence type="ECO:0000256" key="4">
    <source>
        <dbReference type="ARBA" id="ARBA00023136"/>
    </source>
</evidence>
<keyword evidence="7" id="KW-1185">Reference proteome</keyword>
<dbReference type="InterPro" id="IPR032808">
    <property type="entry name" value="DoxX"/>
</dbReference>
<evidence type="ECO:0000256" key="1">
    <source>
        <dbReference type="ARBA" id="ARBA00004141"/>
    </source>
</evidence>
<gene>
    <name evidence="6" type="ORF">FGA12_13055</name>
</gene>
<comment type="subcellular location">
    <subcellularLocation>
        <location evidence="1">Membrane</location>
        <topology evidence="1">Multi-pass membrane protein</topology>
    </subcellularLocation>
</comment>
<dbReference type="RefSeq" id="WP_140946922.1">
    <property type="nucleotide sequence ID" value="NZ_CP041153.1"/>
</dbReference>
<protein>
    <submittedName>
        <fullName evidence="6">DoxX family protein</fullName>
    </submittedName>
</protein>
<keyword evidence="2 5" id="KW-0812">Transmembrane</keyword>
<dbReference type="Pfam" id="PF07681">
    <property type="entry name" value="DoxX"/>
    <property type="match status" value="1"/>
</dbReference>
<organism evidence="6 7">
    <name type="scientific">Shewanella marisflavi</name>
    <dbReference type="NCBI Taxonomy" id="260364"/>
    <lineage>
        <taxon>Bacteria</taxon>
        <taxon>Pseudomonadati</taxon>
        <taxon>Pseudomonadota</taxon>
        <taxon>Gammaproteobacteria</taxon>
        <taxon>Alteromonadales</taxon>
        <taxon>Shewanellaceae</taxon>
        <taxon>Shewanella</taxon>
    </lineage>
</organism>
<evidence type="ECO:0000313" key="7">
    <source>
        <dbReference type="Proteomes" id="UP000318758"/>
    </source>
</evidence>